<sequence length="88" mass="10081">MKKILKAIGFGIVLGAVIFFIPFVFKFILIAAVIGLTIKMVFRSRRRYFATQFEGYYPNNFQRITPIDGQWYKPEIQGSGITSNVNVN</sequence>
<dbReference type="Proteomes" id="UP001144347">
    <property type="component" value="Unassembled WGS sequence"/>
</dbReference>
<reference evidence="2" key="1">
    <citation type="submission" date="2022-12" db="EMBL/GenBank/DDBJ databases">
        <title>Genome sequence of HCMS5-2.</title>
        <authorList>
            <person name="Woo H."/>
        </authorList>
    </citation>
    <scope>NUCLEOTIDE SEQUENCE</scope>
    <source>
        <strain evidence="2">HCMS5-2</strain>
    </source>
</reference>
<keyword evidence="1" id="KW-0812">Transmembrane</keyword>
<dbReference type="RefSeq" id="WP_269426155.1">
    <property type="nucleotide sequence ID" value="NZ_JAPWGM010000001.1"/>
</dbReference>
<feature type="transmembrane region" description="Helical" evidence="1">
    <location>
        <begin position="12"/>
        <end position="38"/>
    </location>
</feature>
<name>A0ABT4L580_9SPHI</name>
<gene>
    <name evidence="2" type="ORF">O0955_03620</name>
</gene>
<accession>A0ABT4L580</accession>
<evidence type="ECO:0000313" key="2">
    <source>
        <dbReference type="EMBL" id="MCZ4243081.1"/>
    </source>
</evidence>
<keyword evidence="3" id="KW-1185">Reference proteome</keyword>
<comment type="caution">
    <text evidence="2">The sequence shown here is derived from an EMBL/GenBank/DDBJ whole genome shotgun (WGS) entry which is preliminary data.</text>
</comment>
<keyword evidence="1" id="KW-1133">Transmembrane helix</keyword>
<proteinExistence type="predicted"/>
<evidence type="ECO:0000313" key="3">
    <source>
        <dbReference type="Proteomes" id="UP001144347"/>
    </source>
</evidence>
<evidence type="ECO:0000256" key="1">
    <source>
        <dbReference type="SAM" id="Phobius"/>
    </source>
</evidence>
<protein>
    <submittedName>
        <fullName evidence="2">Uncharacterized protein</fullName>
    </submittedName>
</protein>
<keyword evidence="1" id="KW-0472">Membrane</keyword>
<dbReference type="EMBL" id="JAPWGM010000001">
    <property type="protein sequence ID" value="MCZ4243081.1"/>
    <property type="molecule type" value="Genomic_DNA"/>
</dbReference>
<organism evidence="2 3">
    <name type="scientific">Pedobacter punctiformis</name>
    <dbReference type="NCBI Taxonomy" id="3004097"/>
    <lineage>
        <taxon>Bacteria</taxon>
        <taxon>Pseudomonadati</taxon>
        <taxon>Bacteroidota</taxon>
        <taxon>Sphingobacteriia</taxon>
        <taxon>Sphingobacteriales</taxon>
        <taxon>Sphingobacteriaceae</taxon>
        <taxon>Pedobacter</taxon>
    </lineage>
</organism>